<feature type="region of interest" description="Disordered" evidence="1">
    <location>
        <begin position="117"/>
        <end position="158"/>
    </location>
</feature>
<feature type="compositionally biased region" description="Basic and acidic residues" evidence="1">
    <location>
        <begin position="468"/>
        <end position="481"/>
    </location>
</feature>
<sequence>MSHEAITWITVDNNVTDRMIDNSFIHKVRWSQIRKRTKILNAELKRHGVKNYKQYVHLKTTLLRDMAEDTDTDNIDLSDVDYDVIHSTPAARTKYIAKYKTENLNKYILNSEEDFQPVKRKKSVKRKSKSSQTSDKSKPSRTESKEPSKSQSPKKHANICWKIIKNNKDTSYTFHTATQASASNDEENLSKDENHDYLEARSNNRSLTLFNMKSRGGRTRKNDENCNVVVDELCSPNDGIFNKKKPVVENGPQNYTAQDASLNKSNIESRRSHNNMHLSKSTNLESSYNTSDIVLKWEDSFTNELTEISNEDLINTKNFSNKRMTRKSSQVESVRKNLISVLEEMDSTRNDKDGVKKNKSVKDQSNCDQSPPAVISFSRSSAPLKTSQINVTDVQGSLSSVLLPNQRKCPTNDEDLESRLVENEQSNLKSPTSFLADIAEEILTSPRTNKKITAQKEVKAVKLGNSKQDMKEKHTRCHDSGLEDSGEENSKEAGTFSDEMRNSSRLDQNDKDARQMKPVTQEDKTEEDTDFVKSKSPRNIEIRLSSEESCIKDRHSKSYDDIVKGQESKEMRKSPKKINNSSKLNKDKDAESKRHSTKSEESYDSQEQRLLSPRRSPTRSKCTKSHDNNNLGMQNGRKVSESSLEEEVKDPLRSNEVDKNAEIYSVNNSHKDETDFVKSEDSPKQQSLPKITCTELINKKYKIINKNSNDVDSNIKKTDNVDNNIDIISADVPIKNATLIACSPAINDDADSWPKKMANTGEINNDVSMTLETDEEDNTTYLSPQSKKRLQQQATLNLIVYSESSESDDENNVTIERPKRRIDSSDESHSSEDDTPKNDETTYASKENDINGSRSKDSDEDTSSEETTPVSEEINKSNSTGIMQERMKKKTVSPAKLTSEDNFLKSNGDENSLEKTQNCGNVYNDESSLLDKENIYNKNKQRDRVSDCTDKFENKSGYKSQSTSISTRTSHVESDASAHRRPRNLQQLVEDENLRVETASPSFTIADLSEDEEAFILNVPSKVLQCSLQDQLFILKNKTIKFGQTKYVITHTEMHTTSCIFATGKARKPYKTVNIKNVGVVTARERLSFEGHLRKSNSLNFNNTDTSFELKSPKISNGKINDTESKISENYSKYKRRRGSDSNSEQSPTKRKRLKVYS</sequence>
<feature type="region of interest" description="Disordered" evidence="1">
    <location>
        <begin position="463"/>
        <end position="657"/>
    </location>
</feature>
<feature type="compositionally biased region" description="Basic and acidic residues" evidence="1">
    <location>
        <begin position="135"/>
        <end position="148"/>
    </location>
</feature>
<feature type="compositionally biased region" description="Basic and acidic residues" evidence="1">
    <location>
        <begin position="530"/>
        <end position="573"/>
    </location>
</feature>
<dbReference type="EMBL" id="KK107083">
    <property type="protein sequence ID" value="EZA60073.1"/>
    <property type="molecule type" value="Genomic_DNA"/>
</dbReference>
<feature type="compositionally biased region" description="Basic and acidic residues" evidence="1">
    <location>
        <begin position="498"/>
        <end position="523"/>
    </location>
</feature>
<feature type="compositionally biased region" description="Basic and acidic residues" evidence="1">
    <location>
        <begin position="346"/>
        <end position="362"/>
    </location>
</feature>
<organism evidence="2 3">
    <name type="scientific">Ooceraea biroi</name>
    <name type="common">Clonal raider ant</name>
    <name type="synonym">Cerapachys biroi</name>
    <dbReference type="NCBI Taxonomy" id="2015173"/>
    <lineage>
        <taxon>Eukaryota</taxon>
        <taxon>Metazoa</taxon>
        <taxon>Ecdysozoa</taxon>
        <taxon>Arthropoda</taxon>
        <taxon>Hexapoda</taxon>
        <taxon>Insecta</taxon>
        <taxon>Pterygota</taxon>
        <taxon>Neoptera</taxon>
        <taxon>Endopterygota</taxon>
        <taxon>Hymenoptera</taxon>
        <taxon>Apocrita</taxon>
        <taxon>Aculeata</taxon>
        <taxon>Formicoidea</taxon>
        <taxon>Formicidae</taxon>
        <taxon>Dorylinae</taxon>
        <taxon>Ooceraea</taxon>
    </lineage>
</organism>
<feature type="compositionally biased region" description="Basic residues" evidence="1">
    <location>
        <begin position="118"/>
        <end position="129"/>
    </location>
</feature>
<evidence type="ECO:0000313" key="3">
    <source>
        <dbReference type="Proteomes" id="UP000053097"/>
    </source>
</evidence>
<feature type="region of interest" description="Disordered" evidence="1">
    <location>
        <begin position="801"/>
        <end position="920"/>
    </location>
</feature>
<name>A0A026WVQ2_OOCBI</name>
<evidence type="ECO:0000313" key="2">
    <source>
        <dbReference type="EMBL" id="EZA60073.1"/>
    </source>
</evidence>
<dbReference type="OMA" id="TSCIFAT"/>
<feature type="region of interest" description="Disordered" evidence="1">
    <location>
        <begin position="947"/>
        <end position="982"/>
    </location>
</feature>
<accession>A0A026WVQ2</accession>
<protein>
    <submittedName>
        <fullName evidence="2">Uncharacterized protein</fullName>
    </submittedName>
</protein>
<dbReference type="STRING" id="2015173.A0A026WVQ2"/>
<feature type="compositionally biased region" description="Basic and acidic residues" evidence="1">
    <location>
        <begin position="584"/>
        <end position="601"/>
    </location>
</feature>
<keyword evidence="3" id="KW-1185">Reference proteome</keyword>
<dbReference type="OrthoDB" id="7611408at2759"/>
<gene>
    <name evidence="2" type="ORF">X777_13898</name>
</gene>
<feature type="compositionally biased region" description="Basic residues" evidence="1">
    <location>
        <begin position="1149"/>
        <end position="1158"/>
    </location>
</feature>
<dbReference type="Proteomes" id="UP000053097">
    <property type="component" value="Unassembled WGS sequence"/>
</dbReference>
<feature type="compositionally biased region" description="Basic and acidic residues" evidence="1">
    <location>
        <begin position="821"/>
        <end position="857"/>
    </location>
</feature>
<feature type="region of interest" description="Disordered" evidence="1">
    <location>
        <begin position="1112"/>
        <end position="1158"/>
    </location>
</feature>
<evidence type="ECO:0000256" key="1">
    <source>
        <dbReference type="SAM" id="MobiDB-lite"/>
    </source>
</evidence>
<dbReference type="AlphaFoldDB" id="A0A026WVQ2"/>
<proteinExistence type="predicted"/>
<feature type="region of interest" description="Disordered" evidence="1">
    <location>
        <begin position="343"/>
        <end position="372"/>
    </location>
</feature>
<feature type="compositionally biased region" description="Polar residues" evidence="1">
    <location>
        <begin position="957"/>
        <end position="969"/>
    </location>
</feature>
<feature type="compositionally biased region" description="Basic and acidic residues" evidence="1">
    <location>
        <begin position="947"/>
        <end position="956"/>
    </location>
</feature>
<reference evidence="2 3" key="1">
    <citation type="journal article" date="2014" name="Curr. Biol.">
        <title>The genome of the clonal raider ant Cerapachys biroi.</title>
        <authorList>
            <person name="Oxley P.R."/>
            <person name="Ji L."/>
            <person name="Fetter-Pruneda I."/>
            <person name="McKenzie S.K."/>
            <person name="Li C."/>
            <person name="Hu H."/>
            <person name="Zhang G."/>
            <person name="Kronauer D.J."/>
        </authorList>
    </citation>
    <scope>NUCLEOTIDE SEQUENCE [LARGE SCALE GENOMIC DNA]</scope>
</reference>